<reference evidence="1" key="1">
    <citation type="journal article" date="2023" name="Antibiotics">
        <title>Prevalence and Molecular Characterization of Methicillin-Resistant Staphylococci (MRS) and Mammaliicocci (MRM) in Dromedary Camels from Algeria: First Detection of SCCmec-mecC Hybrid in Methicillin-Resistant Mammaliicoccus lentus.</title>
        <authorList>
            <person name="Belhout C."/>
            <person name="Boyen F."/>
            <person name="Vereecke N."/>
            <person name="Theuns S."/>
            <person name="Taibi N."/>
            <person name="Stegger M."/>
            <person name="de la Fe-Rodriguez P.Y."/>
            <person name="Bouayad L."/>
            <person name="Elgroud R."/>
            <person name="Butaye P."/>
        </authorList>
    </citation>
    <scope>NUCLEOTIDE SEQUENCE</scope>
    <source>
        <strain evidence="1">7048</strain>
    </source>
</reference>
<dbReference type="InterPro" id="IPR001387">
    <property type="entry name" value="Cro/C1-type_HTH"/>
</dbReference>
<proteinExistence type="predicted"/>
<dbReference type="RefSeq" id="WP_282861876.1">
    <property type="nucleotide sequence ID" value="NZ_CP118848.1"/>
</dbReference>
<accession>A0AAX3W240</accession>
<sequence>MEEKQFGMEFENFLRCLKELGILVEELEEDIGVSKHSLSDWRNGYTLPHYNSLLKLKSYITKHLNTNVEGIVLSKEYRKRILNFYYLIDQMIINHNRVDENEKVILEDHKNNKKAQEIVKKLLDFNIADNYYNSDKDQYLDISKRKEIGRKIKKEYKDNFSTNIKNLVNFIDKANEYDDETYFKCEVLGKNLSPNQIREFYENLPNDDDYDDTKFISSIGSLWLSRELKVEINKINRWKNGESFPSDNDIEKLKKLLNLNGKGALLISEYQNEDFYSMFLKSISDEAEQRDREYQYYFSLEYFTKVLFFYCKKDSKVQLLLEDIKMSILNIDEEELDKKENIELISVFYKNIFDLKLSRQIFDPVFYEDKPALKEFYDLDDDTVEQLLKSYQKIINKIFSNETIALLESYSLKSFSDEQKEKMNLLIDSLKRREGISTKLIMFDPGFKKLFHYNMKYNIKR</sequence>
<dbReference type="EMBL" id="CP118848">
    <property type="protein sequence ID" value="WHI59333.1"/>
    <property type="molecule type" value="Genomic_DNA"/>
</dbReference>
<evidence type="ECO:0000313" key="2">
    <source>
        <dbReference type="Proteomes" id="UP001223261"/>
    </source>
</evidence>
<dbReference type="AlphaFoldDB" id="A0AAX3W240"/>
<name>A0AAX3W240_MAMLE</name>
<evidence type="ECO:0008006" key="3">
    <source>
        <dbReference type="Google" id="ProtNLM"/>
    </source>
</evidence>
<evidence type="ECO:0000313" key="1">
    <source>
        <dbReference type="EMBL" id="WHI59333.1"/>
    </source>
</evidence>
<dbReference type="Proteomes" id="UP001223261">
    <property type="component" value="Chromosome"/>
</dbReference>
<dbReference type="CDD" id="cd00093">
    <property type="entry name" value="HTH_XRE"/>
    <property type="match status" value="1"/>
</dbReference>
<gene>
    <name evidence="1" type="ORF">PYH69_11485</name>
</gene>
<organism evidence="1 2">
    <name type="scientific">Mammaliicoccus lentus</name>
    <name type="common">Staphylococcus lentus</name>
    <dbReference type="NCBI Taxonomy" id="42858"/>
    <lineage>
        <taxon>Bacteria</taxon>
        <taxon>Bacillati</taxon>
        <taxon>Bacillota</taxon>
        <taxon>Bacilli</taxon>
        <taxon>Bacillales</taxon>
        <taxon>Staphylococcaceae</taxon>
        <taxon>Mammaliicoccus</taxon>
    </lineage>
</organism>
<protein>
    <recommendedName>
        <fullName evidence="3">HTH cro/C1-type domain-containing protein</fullName>
    </recommendedName>
</protein>